<dbReference type="InterPro" id="IPR047808">
    <property type="entry name" value="CueP-like"/>
</dbReference>
<dbReference type="Proteomes" id="UP000016033">
    <property type="component" value="Unassembled WGS sequence"/>
</dbReference>
<comment type="caution">
    <text evidence="1">The sequence shown here is derived from an EMBL/GenBank/DDBJ whole genome shotgun (WGS) entry which is preliminary data.</text>
</comment>
<dbReference type="Pfam" id="PF21172">
    <property type="entry name" value="CueP"/>
    <property type="match status" value="1"/>
</dbReference>
<evidence type="ECO:0000313" key="1">
    <source>
        <dbReference type="EMBL" id="EQM83936.1"/>
    </source>
</evidence>
<dbReference type="Gene3D" id="2.60.40.3700">
    <property type="match status" value="1"/>
</dbReference>
<reference evidence="1 2" key="1">
    <citation type="journal article" date="2013" name="Genome Announc.">
        <title>Whole-genome sequences of five oyster-associated bacteria show potential for crude oil hydrocarbon degradation.</title>
        <authorList>
            <person name="Chauhan A."/>
            <person name="Green S."/>
            <person name="Pathak A."/>
            <person name="Thomas J."/>
            <person name="Venkatramanan R."/>
        </authorList>
    </citation>
    <scope>NUCLEOTIDE SEQUENCE [LARGE SCALE GENOMIC DNA]</scope>
    <source>
        <strain evidence="1 2">MF109</strain>
    </source>
</reference>
<evidence type="ECO:0000313" key="2">
    <source>
        <dbReference type="Proteomes" id="UP000016033"/>
    </source>
</evidence>
<dbReference type="AlphaFoldDB" id="T5KY47"/>
<protein>
    <submittedName>
        <fullName evidence="1">Uncharacterized protein</fullName>
    </submittedName>
</protein>
<organism evidence="1 2">
    <name type="scientific">Microbacterium maritypicum MF109</name>
    <dbReference type="NCBI Taxonomy" id="1333857"/>
    <lineage>
        <taxon>Bacteria</taxon>
        <taxon>Bacillati</taxon>
        <taxon>Actinomycetota</taxon>
        <taxon>Actinomycetes</taxon>
        <taxon>Micrococcales</taxon>
        <taxon>Microbacteriaceae</taxon>
        <taxon>Microbacterium</taxon>
    </lineage>
</organism>
<dbReference type="EMBL" id="ATAO01000057">
    <property type="protein sequence ID" value="EQM83936.1"/>
    <property type="molecule type" value="Genomic_DNA"/>
</dbReference>
<accession>T5KY47</accession>
<dbReference type="NCBIfam" id="NF038094">
    <property type="entry name" value="CueP_fam"/>
    <property type="match status" value="1"/>
</dbReference>
<gene>
    <name evidence="1" type="ORF">L687_11625</name>
</gene>
<name>T5KY47_MICMQ</name>
<proteinExistence type="predicted"/>
<dbReference type="PATRIC" id="fig|1333857.3.peg.554"/>
<sequence>MAVAGIALSGCAPAVSPADVDSVASAQDLLAAHDLAGLDVGEVIERLDAMPVADRPDDLLASVEPDALLLRDTSGRENRLPMPDDAVYISIAPFREQTHECHFHSLTTCVGELSDTEMRIALTADDGTVLIDEMRRTHDNGFTGVWVPRGIEATLTVESAGLTGTVPLSTTSPDDRTCVTDLQLL</sequence>